<dbReference type="RefSeq" id="WP_378047427.1">
    <property type="nucleotide sequence ID" value="NZ_JBHMDN010000013.1"/>
</dbReference>
<comment type="caution">
    <text evidence="3">The sequence shown here is derived from an EMBL/GenBank/DDBJ whole genome shotgun (WGS) entry which is preliminary data.</text>
</comment>
<evidence type="ECO:0000313" key="3">
    <source>
        <dbReference type="EMBL" id="MFC7148081.1"/>
    </source>
</evidence>
<feature type="chain" id="PRO_5045181936" evidence="2">
    <location>
        <begin position="22"/>
        <end position="578"/>
    </location>
</feature>
<dbReference type="PANTHER" id="PTHR43649:SF33">
    <property type="entry name" value="POLYGALACTURONAN_RHAMNOGALACTURONAN-BINDING PROTEIN YTCQ"/>
    <property type="match status" value="1"/>
</dbReference>
<accession>A0ABW2F6T1</accession>
<keyword evidence="1 2" id="KW-0732">Signal</keyword>
<dbReference type="PANTHER" id="PTHR43649">
    <property type="entry name" value="ARABINOSE-BINDING PROTEIN-RELATED"/>
    <property type="match status" value="1"/>
</dbReference>
<proteinExistence type="predicted"/>
<sequence length="578" mass="63880">MKKTYLAVLAAIVLLTTAITACSGGGNEPAGSPSSSAAATSSEGGAAKPIKLTISTDQAFGGTPGAQSNPVADAIRDKTGVTMDIISSDPDKIKVMLAGGDLPDIMILPPEQGRIAFDGKLAMPLNDLLAKAPNISKHKTALEVINARLDNQDGNYYFLPIEITPDAKPYKNYSPWIGWYTRWDYYKEEGYPELQSYDDMIPMLASQLKKHPTTEEGKKVYGLSGWTDWGLWSYHVPFIYAEGWTESTKNTATNPDGEYVHRYAADGPLWRGVQFYNKAFRAGILDTEAFTQKYSDYQAKLKAGQLLTIHMGWELDGANAYFKAKGQEDKGFVAQVVEGAVSQAYSLQSIVGLNDPWIIITKDCKEPERAIEFLDYLYSEEGARLMLNGLQDEHWAIENGKAELLDDTIKAINEDKDFASRTGIGLYGKLRGLGGSLVDANGSYLDLRLTDKYFETKLNPLDKEYSEYYGGSYPGDAWTKLVEQGTVRGLSKMDIPALSALQSQGDDELAKVESNIEQILIREIPKAVMTESDEAFQKEKDRIMELIDKAGFAEVDAFWRKSFEDGLAKYEQLISGTN</sequence>
<organism evidence="3 4">
    <name type="scientific">Cohnella cellulosilytica</name>
    <dbReference type="NCBI Taxonomy" id="986710"/>
    <lineage>
        <taxon>Bacteria</taxon>
        <taxon>Bacillati</taxon>
        <taxon>Bacillota</taxon>
        <taxon>Bacilli</taxon>
        <taxon>Bacillales</taxon>
        <taxon>Paenibacillaceae</taxon>
        <taxon>Cohnella</taxon>
    </lineage>
</organism>
<evidence type="ECO:0000256" key="2">
    <source>
        <dbReference type="SAM" id="SignalP"/>
    </source>
</evidence>
<dbReference type="Gene3D" id="3.40.190.10">
    <property type="entry name" value="Periplasmic binding protein-like II"/>
    <property type="match status" value="2"/>
</dbReference>
<evidence type="ECO:0000313" key="4">
    <source>
        <dbReference type="Proteomes" id="UP001596378"/>
    </source>
</evidence>
<dbReference type="EMBL" id="JBHTAI010000003">
    <property type="protein sequence ID" value="MFC7148081.1"/>
    <property type="molecule type" value="Genomic_DNA"/>
</dbReference>
<dbReference type="SUPFAM" id="SSF53850">
    <property type="entry name" value="Periplasmic binding protein-like II"/>
    <property type="match status" value="1"/>
</dbReference>
<dbReference type="PROSITE" id="PS51257">
    <property type="entry name" value="PROKAR_LIPOPROTEIN"/>
    <property type="match status" value="1"/>
</dbReference>
<feature type="signal peptide" evidence="2">
    <location>
        <begin position="1"/>
        <end position="21"/>
    </location>
</feature>
<gene>
    <name evidence="3" type="ORF">ACFQMJ_05980</name>
</gene>
<keyword evidence="4" id="KW-1185">Reference proteome</keyword>
<evidence type="ECO:0000256" key="1">
    <source>
        <dbReference type="ARBA" id="ARBA00022729"/>
    </source>
</evidence>
<protein>
    <submittedName>
        <fullName evidence="3">Uncharacterized protein</fullName>
    </submittedName>
</protein>
<reference evidence="4" key="1">
    <citation type="journal article" date="2019" name="Int. J. Syst. Evol. Microbiol.">
        <title>The Global Catalogue of Microorganisms (GCM) 10K type strain sequencing project: providing services to taxonomists for standard genome sequencing and annotation.</title>
        <authorList>
            <consortium name="The Broad Institute Genomics Platform"/>
            <consortium name="The Broad Institute Genome Sequencing Center for Infectious Disease"/>
            <person name="Wu L."/>
            <person name="Ma J."/>
        </authorList>
    </citation>
    <scope>NUCLEOTIDE SEQUENCE [LARGE SCALE GENOMIC DNA]</scope>
    <source>
        <strain evidence="4">KCTC 12907</strain>
    </source>
</reference>
<dbReference type="InterPro" id="IPR050490">
    <property type="entry name" value="Bact_solute-bd_prot1"/>
</dbReference>
<name>A0ABW2F6T1_9BACL</name>
<dbReference type="Proteomes" id="UP001596378">
    <property type="component" value="Unassembled WGS sequence"/>
</dbReference>